<dbReference type="EMBL" id="UZAU01000590">
    <property type="status" value="NOT_ANNOTATED_CDS"/>
    <property type="molecule type" value="Genomic_DNA"/>
</dbReference>
<reference evidence="1" key="2">
    <citation type="submission" date="2021-03" db="UniProtKB">
        <authorList>
            <consortium name="EnsemblPlants"/>
        </authorList>
    </citation>
    <scope>IDENTIFICATION</scope>
</reference>
<dbReference type="EnsemblPlants" id="evm.model.06.1113">
    <property type="protein sequence ID" value="cds.evm.model.06.1113"/>
    <property type="gene ID" value="evm.TU.06.1113"/>
</dbReference>
<name>A0A803PT52_CANSA</name>
<dbReference type="AlphaFoldDB" id="A0A803PT52"/>
<evidence type="ECO:0000313" key="2">
    <source>
        <dbReference type="Proteomes" id="UP000596661"/>
    </source>
</evidence>
<reference evidence="1" key="1">
    <citation type="submission" date="2018-11" db="EMBL/GenBank/DDBJ databases">
        <authorList>
            <person name="Grassa J C."/>
        </authorList>
    </citation>
    <scope>NUCLEOTIDE SEQUENCE [LARGE SCALE GENOMIC DNA]</scope>
</reference>
<protein>
    <submittedName>
        <fullName evidence="1">Uncharacterized protein</fullName>
    </submittedName>
</protein>
<accession>A0A803PT52</accession>
<proteinExistence type="predicted"/>
<sequence>MAAAERRPSVPSKVAGLLVRRSYGTIGRSMQLLEKFTPRRSLRLVNDRWGYNTSLTLLPDLEGFLKVYPTPCDAFSLAPFKQSLGLNF</sequence>
<evidence type="ECO:0000313" key="1">
    <source>
        <dbReference type="EnsemblPlants" id="cds.evm.model.06.1113"/>
    </source>
</evidence>
<organism evidence="1 2">
    <name type="scientific">Cannabis sativa</name>
    <name type="common">Hemp</name>
    <name type="synonym">Marijuana</name>
    <dbReference type="NCBI Taxonomy" id="3483"/>
    <lineage>
        <taxon>Eukaryota</taxon>
        <taxon>Viridiplantae</taxon>
        <taxon>Streptophyta</taxon>
        <taxon>Embryophyta</taxon>
        <taxon>Tracheophyta</taxon>
        <taxon>Spermatophyta</taxon>
        <taxon>Magnoliopsida</taxon>
        <taxon>eudicotyledons</taxon>
        <taxon>Gunneridae</taxon>
        <taxon>Pentapetalae</taxon>
        <taxon>rosids</taxon>
        <taxon>fabids</taxon>
        <taxon>Rosales</taxon>
        <taxon>Cannabaceae</taxon>
        <taxon>Cannabis</taxon>
    </lineage>
</organism>
<dbReference type="Gramene" id="evm.model.06.1113">
    <property type="protein sequence ID" value="cds.evm.model.06.1113"/>
    <property type="gene ID" value="evm.TU.06.1113"/>
</dbReference>
<dbReference type="Proteomes" id="UP000596661">
    <property type="component" value="Chromosome 6"/>
</dbReference>
<keyword evidence="2" id="KW-1185">Reference proteome</keyword>